<comment type="caution">
    <text evidence="2">The sequence shown here is derived from an EMBL/GenBank/DDBJ whole genome shotgun (WGS) entry which is preliminary data.</text>
</comment>
<evidence type="ECO:0000259" key="1">
    <source>
        <dbReference type="Pfam" id="PF06985"/>
    </source>
</evidence>
<dbReference type="eggNOG" id="ENOG502RYNU">
    <property type="taxonomic scope" value="Eukaryota"/>
</dbReference>
<dbReference type="AlphaFoldDB" id="G9NEN9"/>
<proteinExistence type="predicted"/>
<gene>
    <name evidence="2" type="ORF">TRIATDRAFT_94044</name>
</gene>
<dbReference type="InterPro" id="IPR010730">
    <property type="entry name" value="HET"/>
</dbReference>
<organism evidence="2 3">
    <name type="scientific">Hypocrea atroviridis (strain ATCC 20476 / IMI 206040)</name>
    <name type="common">Trichoderma atroviride</name>
    <dbReference type="NCBI Taxonomy" id="452589"/>
    <lineage>
        <taxon>Eukaryota</taxon>
        <taxon>Fungi</taxon>
        <taxon>Dikarya</taxon>
        <taxon>Ascomycota</taxon>
        <taxon>Pezizomycotina</taxon>
        <taxon>Sordariomycetes</taxon>
        <taxon>Hypocreomycetidae</taxon>
        <taxon>Hypocreales</taxon>
        <taxon>Hypocreaceae</taxon>
        <taxon>Trichoderma</taxon>
    </lineage>
</organism>
<dbReference type="HOGENOM" id="CLU_020536_0_0_1"/>
<dbReference type="OMA" id="MGIMGVT"/>
<name>G9NEN9_HYPAI</name>
<sequence length="576" mass="63976">MADPTGRTILHINFGDIIDQPLALTGATKYRFRFLDVAALAHKSTVHVLEFEDLPAEPYAVISYVWRGLPAHPDVKSPLPNIHVEGIEGADPISVDVLRLISLAAESFGCRFVWLDALCILQAHEDDKAWQIQRMYDLYRNCRTCIVAPGGLQRLVAPTEETSWMARAWTLQEAIAPPMVHCIFEWSLGNCIMQSNFPLKIEEIERGVAAVAPLNFTLLTAMKGTGFEMLDWSGKSIQKPSPDFQIRMFGDRSRSHPQMRELVDAIDMKGKTGMHTAIWRCSFMRMAKYPVDTVFSIMGIMGVTLDTTKFGHDDRLEATIALMQAILARGEHAEWLAIATRVVPNPRLSTLPAFPQTDASRKPVLESREGMKDVADVMDTGWRLADTPKGTMSDDGYFRFSALSASVRLVQNQEEGSTAFESEFGSDSAGKWEVLSQSSENASHKAVYIGRWEQYNNGAFGVMRNPRDHALMLIEEHAPGRFHNVGYAFVPEGVLTTLHSIFKLPRGLVLSSVFPTAKVDLVANNAGPNSISNIYILRGAKVLTTGFLDGATAEWNLGELMLSLMLKRGITQRVFA</sequence>
<dbReference type="OrthoDB" id="674604at2759"/>
<dbReference type="PANTHER" id="PTHR24148:SF64">
    <property type="entry name" value="HETEROKARYON INCOMPATIBILITY DOMAIN-CONTAINING PROTEIN"/>
    <property type="match status" value="1"/>
</dbReference>
<feature type="domain" description="Heterokaryon incompatibility" evidence="1">
    <location>
        <begin position="59"/>
        <end position="150"/>
    </location>
</feature>
<evidence type="ECO:0000313" key="3">
    <source>
        <dbReference type="Proteomes" id="UP000005426"/>
    </source>
</evidence>
<evidence type="ECO:0000313" key="2">
    <source>
        <dbReference type="EMBL" id="EHK50935.1"/>
    </source>
</evidence>
<dbReference type="Pfam" id="PF06985">
    <property type="entry name" value="HET"/>
    <property type="match status" value="1"/>
</dbReference>
<dbReference type="STRING" id="452589.G9NEN9"/>
<keyword evidence="3" id="KW-1185">Reference proteome</keyword>
<reference evidence="2 3" key="1">
    <citation type="journal article" date="2011" name="Genome Biol.">
        <title>Comparative genome sequence analysis underscores mycoparasitism as the ancestral life style of Trichoderma.</title>
        <authorList>
            <person name="Kubicek C.P."/>
            <person name="Herrera-Estrella A."/>
            <person name="Seidl-Seiboth V."/>
            <person name="Martinez D.A."/>
            <person name="Druzhinina I.S."/>
            <person name="Thon M."/>
            <person name="Zeilinger S."/>
            <person name="Casas-Flores S."/>
            <person name="Horwitz B.A."/>
            <person name="Mukherjee P.K."/>
            <person name="Mukherjee M."/>
            <person name="Kredics L."/>
            <person name="Alcaraz L.D."/>
            <person name="Aerts A."/>
            <person name="Antal Z."/>
            <person name="Atanasova L."/>
            <person name="Cervantes-Badillo M.G."/>
            <person name="Challacombe J."/>
            <person name="Chertkov O."/>
            <person name="McCluskey K."/>
            <person name="Coulpier F."/>
            <person name="Deshpande N."/>
            <person name="von Doehren H."/>
            <person name="Ebbole D.J."/>
            <person name="Esquivel-Naranjo E.U."/>
            <person name="Fekete E."/>
            <person name="Flipphi M."/>
            <person name="Glaser F."/>
            <person name="Gomez-Rodriguez E.Y."/>
            <person name="Gruber S."/>
            <person name="Han C."/>
            <person name="Henrissat B."/>
            <person name="Hermosa R."/>
            <person name="Hernandez-Onate M."/>
            <person name="Karaffa L."/>
            <person name="Kosti I."/>
            <person name="Le Crom S."/>
            <person name="Lindquist E."/>
            <person name="Lucas S."/>
            <person name="Luebeck M."/>
            <person name="Luebeck P.S."/>
            <person name="Margeot A."/>
            <person name="Metz B."/>
            <person name="Misra M."/>
            <person name="Nevalainen H."/>
            <person name="Omann M."/>
            <person name="Packer N."/>
            <person name="Perrone G."/>
            <person name="Uresti-Rivera E.E."/>
            <person name="Salamov A."/>
            <person name="Schmoll M."/>
            <person name="Seiboth B."/>
            <person name="Shapiro H."/>
            <person name="Sukno S."/>
            <person name="Tamayo-Ramos J.A."/>
            <person name="Tisch D."/>
            <person name="Wiest A."/>
            <person name="Wilkinson H.H."/>
            <person name="Zhang M."/>
            <person name="Coutinho P.M."/>
            <person name="Kenerley C.M."/>
            <person name="Monte E."/>
            <person name="Baker S.E."/>
            <person name="Grigoriev I.V."/>
        </authorList>
    </citation>
    <scope>NUCLEOTIDE SEQUENCE [LARGE SCALE GENOMIC DNA]</scope>
    <source>
        <strain evidence="3">ATCC 20476 / IMI 206040</strain>
    </source>
</reference>
<accession>G9NEN9</accession>
<dbReference type="PANTHER" id="PTHR24148">
    <property type="entry name" value="ANKYRIN REPEAT DOMAIN-CONTAINING PROTEIN 39 HOMOLOG-RELATED"/>
    <property type="match status" value="1"/>
</dbReference>
<dbReference type="Proteomes" id="UP000005426">
    <property type="component" value="Unassembled WGS sequence"/>
</dbReference>
<dbReference type="EMBL" id="ABDG02000012">
    <property type="protein sequence ID" value="EHK50935.1"/>
    <property type="molecule type" value="Genomic_DNA"/>
</dbReference>
<protein>
    <recommendedName>
        <fullName evidence="1">Heterokaryon incompatibility domain-containing protein</fullName>
    </recommendedName>
</protein>
<dbReference type="InterPro" id="IPR052895">
    <property type="entry name" value="HetReg/Transcr_Mod"/>
</dbReference>